<dbReference type="AlphaFoldDB" id="A0A433T4E7"/>
<keyword evidence="2" id="KW-1185">Reference proteome</keyword>
<dbReference type="Proteomes" id="UP000271974">
    <property type="component" value="Unassembled WGS sequence"/>
</dbReference>
<comment type="caution">
    <text evidence="1">The sequence shown here is derived from an EMBL/GenBank/DDBJ whole genome shotgun (WGS) entry which is preliminary data.</text>
</comment>
<protein>
    <submittedName>
        <fullName evidence="1">Uncharacterized protein</fullName>
    </submittedName>
</protein>
<dbReference type="Gene3D" id="1.10.287.3980">
    <property type="match status" value="1"/>
</dbReference>
<reference evidence="1 2" key="1">
    <citation type="submission" date="2019-01" db="EMBL/GenBank/DDBJ databases">
        <title>A draft genome assembly of the solar-powered sea slug Elysia chlorotica.</title>
        <authorList>
            <person name="Cai H."/>
            <person name="Li Q."/>
            <person name="Fang X."/>
            <person name="Li J."/>
            <person name="Curtis N.E."/>
            <person name="Altenburger A."/>
            <person name="Shibata T."/>
            <person name="Feng M."/>
            <person name="Maeda T."/>
            <person name="Schwartz J.A."/>
            <person name="Shigenobu S."/>
            <person name="Lundholm N."/>
            <person name="Nishiyama T."/>
            <person name="Yang H."/>
            <person name="Hasebe M."/>
            <person name="Li S."/>
            <person name="Pierce S.K."/>
            <person name="Wang J."/>
        </authorList>
    </citation>
    <scope>NUCLEOTIDE SEQUENCE [LARGE SCALE GENOMIC DNA]</scope>
    <source>
        <strain evidence="1">EC2010</strain>
        <tissue evidence="1">Whole organism of an adult</tissue>
    </source>
</reference>
<accession>A0A433T4E7</accession>
<evidence type="ECO:0000313" key="1">
    <source>
        <dbReference type="EMBL" id="RUS76427.1"/>
    </source>
</evidence>
<proteinExistence type="predicted"/>
<evidence type="ECO:0000313" key="2">
    <source>
        <dbReference type="Proteomes" id="UP000271974"/>
    </source>
</evidence>
<dbReference type="OrthoDB" id="431691at2759"/>
<name>A0A433T4E7_ELYCH</name>
<organism evidence="1 2">
    <name type="scientific">Elysia chlorotica</name>
    <name type="common">Eastern emerald elysia</name>
    <name type="synonym">Sea slug</name>
    <dbReference type="NCBI Taxonomy" id="188477"/>
    <lineage>
        <taxon>Eukaryota</taxon>
        <taxon>Metazoa</taxon>
        <taxon>Spiralia</taxon>
        <taxon>Lophotrochozoa</taxon>
        <taxon>Mollusca</taxon>
        <taxon>Gastropoda</taxon>
        <taxon>Heterobranchia</taxon>
        <taxon>Euthyneura</taxon>
        <taxon>Panpulmonata</taxon>
        <taxon>Sacoglossa</taxon>
        <taxon>Placobranchoidea</taxon>
        <taxon>Plakobranchidae</taxon>
        <taxon>Elysia</taxon>
    </lineage>
</organism>
<dbReference type="EMBL" id="RQTK01000663">
    <property type="protein sequence ID" value="RUS76427.1"/>
    <property type="molecule type" value="Genomic_DNA"/>
</dbReference>
<gene>
    <name evidence="1" type="ORF">EGW08_015818</name>
</gene>
<sequence>MLSHLRKLLSLPSISTGHAFLQNAVQPVFQANLKNMSSLSSFINRVEPAIPDPTSNSSPMRLLKSENSAMHQCVRTKVRVYYKGSAWKRYNKHNIEKRLTTPGGLEMLWRKTLKGRMNLAPYERILPNTVDCKILPAHHFKYKAHPLTKRRLPKPGLF</sequence>